<dbReference type="InterPro" id="IPR049560">
    <property type="entry name" value="MeTrfase_RsmB-F_NOP2_cat"/>
</dbReference>
<evidence type="ECO:0000256" key="7">
    <source>
        <dbReference type="ARBA" id="ARBA00022603"/>
    </source>
</evidence>
<dbReference type="GO" id="GO:0003723">
    <property type="term" value="F:RNA binding"/>
    <property type="evidence" value="ECO:0007669"/>
    <property type="project" value="UniProtKB-UniRule"/>
</dbReference>
<feature type="binding site" evidence="14">
    <location>
        <position position="307"/>
    </location>
    <ligand>
        <name>S-adenosyl-L-methionine</name>
        <dbReference type="ChEBI" id="CHEBI:59789"/>
    </ligand>
</feature>
<reference evidence="17" key="1">
    <citation type="journal article" date="2018" name="Int. J. Syst. Evol. Microbiol.">
        <title>Neptunicella marina gen. nov., sp. nov., isolated from surface seawater.</title>
        <authorList>
            <person name="Liu X."/>
            <person name="Lai Q."/>
            <person name="Du Y."/>
            <person name="Zhang X."/>
            <person name="Liu Z."/>
            <person name="Sun F."/>
            <person name="Shao Z."/>
        </authorList>
    </citation>
    <scope>NUCLEOTIDE SEQUENCE</scope>
    <source>
        <strain evidence="17">S27-2</strain>
    </source>
</reference>
<dbReference type="CDD" id="cd02440">
    <property type="entry name" value="AdoMet_MTases"/>
    <property type="match status" value="1"/>
</dbReference>
<keyword evidence="18" id="KW-1185">Reference proteome</keyword>
<dbReference type="InterPro" id="IPR023267">
    <property type="entry name" value="RCMT"/>
</dbReference>
<protein>
    <recommendedName>
        <fullName evidence="4">16S rRNA (cytosine(967)-C(5))-methyltransferase</fullName>
        <ecNumber evidence="4">2.1.1.176</ecNumber>
    </recommendedName>
    <alternativeName>
        <fullName evidence="11">16S rRNA m5C967 methyltransferase</fullName>
    </alternativeName>
    <alternativeName>
        <fullName evidence="12">rRNA (cytosine-C(5)-)-methyltransferase RsmB</fullName>
    </alternativeName>
</protein>
<dbReference type="NCBIfam" id="NF011494">
    <property type="entry name" value="PRK14902.1"/>
    <property type="match status" value="1"/>
</dbReference>
<evidence type="ECO:0000256" key="2">
    <source>
        <dbReference type="ARBA" id="ARBA00004496"/>
    </source>
</evidence>
<dbReference type="SUPFAM" id="SSF48013">
    <property type="entry name" value="NusB-like"/>
    <property type="match status" value="1"/>
</dbReference>
<dbReference type="AlphaFoldDB" id="A0A8J6IW58"/>
<comment type="subcellular location">
    <subcellularLocation>
        <location evidence="2">Cytoplasm</location>
    </subcellularLocation>
</comment>
<comment type="function">
    <text evidence="1">Specifically methylates the cytosine at position 967 (m5C967) of 16S rRNA.</text>
</comment>
<evidence type="ECO:0000256" key="4">
    <source>
        <dbReference type="ARBA" id="ARBA00012140"/>
    </source>
</evidence>
<evidence type="ECO:0000256" key="1">
    <source>
        <dbReference type="ARBA" id="ARBA00002724"/>
    </source>
</evidence>
<dbReference type="PANTHER" id="PTHR22807:SF61">
    <property type="entry name" value="NOL1_NOP2_SUN FAMILY PROTEIN _ ANTITERMINATION NUSB DOMAIN-CONTAINING PROTEIN"/>
    <property type="match status" value="1"/>
</dbReference>
<dbReference type="FunFam" id="3.40.50.150:FF:000022">
    <property type="entry name" value="Ribosomal RNA small subunit methyltransferase B"/>
    <property type="match status" value="1"/>
</dbReference>
<dbReference type="Gene3D" id="3.40.50.150">
    <property type="entry name" value="Vaccinia Virus protein VP39"/>
    <property type="match status" value="1"/>
</dbReference>
<evidence type="ECO:0000256" key="3">
    <source>
        <dbReference type="ARBA" id="ARBA00007494"/>
    </source>
</evidence>
<evidence type="ECO:0000256" key="9">
    <source>
        <dbReference type="ARBA" id="ARBA00022691"/>
    </source>
</evidence>
<dbReference type="EC" id="2.1.1.176" evidence="4"/>
<dbReference type="NCBIfam" id="NF008149">
    <property type="entry name" value="PRK10901.1"/>
    <property type="match status" value="1"/>
</dbReference>
<keyword evidence="9 14" id="KW-0949">S-adenosyl-L-methionine</keyword>
<dbReference type="Gene3D" id="1.10.940.10">
    <property type="entry name" value="NusB-like"/>
    <property type="match status" value="1"/>
</dbReference>
<feature type="coiled-coil region" evidence="15">
    <location>
        <begin position="261"/>
        <end position="288"/>
    </location>
</feature>
<comment type="catalytic activity">
    <reaction evidence="13">
        <text>cytidine(967) in 16S rRNA + S-adenosyl-L-methionine = 5-methylcytidine(967) in 16S rRNA + S-adenosyl-L-homocysteine + H(+)</text>
        <dbReference type="Rhea" id="RHEA:42748"/>
        <dbReference type="Rhea" id="RHEA-COMP:10219"/>
        <dbReference type="Rhea" id="RHEA-COMP:10220"/>
        <dbReference type="ChEBI" id="CHEBI:15378"/>
        <dbReference type="ChEBI" id="CHEBI:57856"/>
        <dbReference type="ChEBI" id="CHEBI:59789"/>
        <dbReference type="ChEBI" id="CHEBI:74483"/>
        <dbReference type="ChEBI" id="CHEBI:82748"/>
        <dbReference type="EC" id="2.1.1.176"/>
    </reaction>
</comment>
<dbReference type="GO" id="GO:0070475">
    <property type="term" value="P:rRNA base methylation"/>
    <property type="evidence" value="ECO:0007669"/>
    <property type="project" value="TreeGrafter"/>
</dbReference>
<comment type="caution">
    <text evidence="17">The sequence shown here is derived from an EMBL/GenBank/DDBJ whole genome shotgun (WGS) entry which is preliminary data.</text>
</comment>
<evidence type="ECO:0000259" key="16">
    <source>
        <dbReference type="PROSITE" id="PS51686"/>
    </source>
</evidence>
<feature type="binding site" evidence="14">
    <location>
        <position position="288"/>
    </location>
    <ligand>
        <name>S-adenosyl-L-methionine</name>
        <dbReference type="ChEBI" id="CHEBI:59789"/>
    </ligand>
</feature>
<dbReference type="EMBL" id="JACNEP010000009">
    <property type="protein sequence ID" value="MBC3766616.1"/>
    <property type="molecule type" value="Genomic_DNA"/>
</dbReference>
<accession>A0A8J6IW58</accession>
<comment type="similarity">
    <text evidence="3 14">Belongs to the class I-like SAM-binding methyltransferase superfamily. RsmB/NOP family.</text>
</comment>
<dbReference type="Pfam" id="PF01189">
    <property type="entry name" value="Methyltr_RsmB-F"/>
    <property type="match status" value="1"/>
</dbReference>
<dbReference type="InterPro" id="IPR035926">
    <property type="entry name" value="NusB-like_sf"/>
</dbReference>
<keyword evidence="15" id="KW-0175">Coiled coil</keyword>
<dbReference type="InterPro" id="IPR001678">
    <property type="entry name" value="MeTrfase_RsmB-F_NOP2_dom"/>
</dbReference>
<evidence type="ECO:0000256" key="15">
    <source>
        <dbReference type="SAM" id="Coils"/>
    </source>
</evidence>
<dbReference type="Pfam" id="PF22458">
    <property type="entry name" value="RsmF-B_ferredox"/>
    <property type="match status" value="1"/>
</dbReference>
<evidence type="ECO:0000256" key="6">
    <source>
        <dbReference type="ARBA" id="ARBA00022552"/>
    </source>
</evidence>
<proteinExistence type="inferred from homology"/>
<evidence type="ECO:0000256" key="13">
    <source>
        <dbReference type="ARBA" id="ARBA00047283"/>
    </source>
</evidence>
<keyword evidence="5" id="KW-0963">Cytoplasm</keyword>
<feature type="binding site" evidence="14">
    <location>
        <position position="262"/>
    </location>
    <ligand>
        <name>S-adenosyl-L-methionine</name>
        <dbReference type="ChEBI" id="CHEBI:59789"/>
    </ligand>
</feature>
<feature type="domain" description="SAM-dependent MTase RsmB/NOP-type" evidence="16">
    <location>
        <begin position="148"/>
        <end position="415"/>
    </location>
</feature>
<dbReference type="PRINTS" id="PR02008">
    <property type="entry name" value="RCMTFAMILY"/>
</dbReference>
<evidence type="ECO:0000256" key="14">
    <source>
        <dbReference type="PROSITE-ProRule" id="PRU01023"/>
    </source>
</evidence>
<reference evidence="17" key="2">
    <citation type="submission" date="2020-08" db="EMBL/GenBank/DDBJ databases">
        <authorList>
            <person name="Lai Q."/>
        </authorList>
    </citation>
    <scope>NUCLEOTIDE SEQUENCE</scope>
    <source>
        <strain evidence="17">S27-2</strain>
    </source>
</reference>
<keyword evidence="8 14" id="KW-0808">Transferase</keyword>
<keyword evidence="10 14" id="KW-0694">RNA-binding</keyword>
<keyword evidence="7 14" id="KW-0489">Methyltransferase</keyword>
<dbReference type="PROSITE" id="PS01153">
    <property type="entry name" value="NOL1_NOP2_SUN"/>
    <property type="match status" value="1"/>
</dbReference>
<dbReference type="GO" id="GO:0006355">
    <property type="term" value="P:regulation of DNA-templated transcription"/>
    <property type="evidence" value="ECO:0007669"/>
    <property type="project" value="InterPro"/>
</dbReference>
<keyword evidence="6" id="KW-0698">rRNA processing</keyword>
<dbReference type="PROSITE" id="PS51686">
    <property type="entry name" value="SAM_MT_RSMB_NOP"/>
    <property type="match status" value="1"/>
</dbReference>
<dbReference type="InterPro" id="IPR029063">
    <property type="entry name" value="SAM-dependent_MTases_sf"/>
</dbReference>
<dbReference type="GO" id="GO:0009383">
    <property type="term" value="F:rRNA (cytosine-C5-)-methyltransferase activity"/>
    <property type="evidence" value="ECO:0007669"/>
    <property type="project" value="TreeGrafter"/>
</dbReference>
<evidence type="ECO:0000256" key="11">
    <source>
        <dbReference type="ARBA" id="ARBA00030399"/>
    </source>
</evidence>
<organism evidence="17 18">
    <name type="scientific">Neptunicella marina</name>
    <dbReference type="NCBI Taxonomy" id="2125989"/>
    <lineage>
        <taxon>Bacteria</taxon>
        <taxon>Pseudomonadati</taxon>
        <taxon>Pseudomonadota</taxon>
        <taxon>Gammaproteobacteria</taxon>
        <taxon>Alteromonadales</taxon>
        <taxon>Alteromonadaceae</taxon>
        <taxon>Neptunicella</taxon>
    </lineage>
</organism>
<dbReference type="InterPro" id="IPR006027">
    <property type="entry name" value="NusB_RsmB_TIM44"/>
</dbReference>
<dbReference type="Pfam" id="PF01029">
    <property type="entry name" value="NusB"/>
    <property type="match status" value="1"/>
</dbReference>
<dbReference type="Proteomes" id="UP000601768">
    <property type="component" value="Unassembled WGS sequence"/>
</dbReference>
<evidence type="ECO:0000256" key="5">
    <source>
        <dbReference type="ARBA" id="ARBA00022490"/>
    </source>
</evidence>
<gene>
    <name evidence="17" type="primary">rsmB</name>
    <name evidence="17" type="ORF">H8B19_12070</name>
</gene>
<evidence type="ECO:0000256" key="10">
    <source>
        <dbReference type="ARBA" id="ARBA00022884"/>
    </source>
</evidence>
<evidence type="ECO:0000313" key="18">
    <source>
        <dbReference type="Proteomes" id="UP000601768"/>
    </source>
</evidence>
<dbReference type="InterPro" id="IPR004573">
    <property type="entry name" value="rRNA_ssu_MeTfrase_B"/>
</dbReference>
<dbReference type="InterPro" id="IPR054728">
    <property type="entry name" value="RsmB-like_ferredoxin"/>
</dbReference>
<dbReference type="InterPro" id="IPR018314">
    <property type="entry name" value="RsmB/NOL1/NOP2-like_CS"/>
</dbReference>
<evidence type="ECO:0000313" key="17">
    <source>
        <dbReference type="EMBL" id="MBC3766616.1"/>
    </source>
</evidence>
<dbReference type="PANTHER" id="PTHR22807">
    <property type="entry name" value="NOP2 YEAST -RELATED NOL1/NOP2/FMU SUN DOMAIN-CONTAINING"/>
    <property type="match status" value="1"/>
</dbReference>
<dbReference type="SUPFAM" id="SSF53335">
    <property type="entry name" value="S-adenosyl-L-methionine-dependent methyltransferases"/>
    <property type="match status" value="1"/>
</dbReference>
<feature type="binding site" evidence="14">
    <location>
        <begin position="238"/>
        <end position="244"/>
    </location>
    <ligand>
        <name>S-adenosyl-L-methionine</name>
        <dbReference type="ChEBI" id="CHEBI:59789"/>
    </ligand>
</feature>
<sequence length="416" mass="46823">MQVLENGLSLREILPAEQQKFSDKDKAWIQQMVFGVLRQLPLLQFWMRQLLEKPLKGKNKVAEFVILLGIYQLAFSRVSTHAAVAETVSACQSLKVQSLKGLVNAVLRNFIRQDLATHTPDNAQIKSGLPNWLYKQVEQHYPEKLGVLVDAMHQQAPIWLRVNQRQITVQDYAKQLSEQQVEFSLSAEHAEAIILPRAGDITQLPGYQQGWFAVQDGAAQMAAALLDAQPNERILDACAAPGGKTCHILERQPNLQECIALDVDQSRLDRIAENLQRLQLNADLLCADAASPDKWWDGRQFDRILLDAPCSATGVIRRHPDIKWLRKAKDIDELVQLQSKIMDAMWPLLKPGGSMLYATCSILPKENHQQISAFLQRHKDASLGATTQHGDPPGRQILPGESQMDGFYYCMLLKSQ</sequence>
<evidence type="ECO:0000256" key="12">
    <source>
        <dbReference type="ARBA" id="ARBA00031088"/>
    </source>
</evidence>
<name>A0A8J6IW58_9ALTE</name>
<feature type="active site" description="Nucleophile" evidence="14">
    <location>
        <position position="360"/>
    </location>
</feature>
<dbReference type="Gene3D" id="3.30.70.1170">
    <property type="entry name" value="Sun protein, domain 3"/>
    <property type="match status" value="1"/>
</dbReference>
<evidence type="ECO:0000256" key="8">
    <source>
        <dbReference type="ARBA" id="ARBA00022679"/>
    </source>
</evidence>
<dbReference type="GO" id="GO:0005829">
    <property type="term" value="C:cytosol"/>
    <property type="evidence" value="ECO:0007669"/>
    <property type="project" value="TreeGrafter"/>
</dbReference>
<dbReference type="NCBIfam" id="TIGR00563">
    <property type="entry name" value="rsmB"/>
    <property type="match status" value="1"/>
</dbReference>